<comment type="caution">
    <text evidence="1">The sequence shown here is derived from an EMBL/GenBank/DDBJ whole genome shotgun (WGS) entry which is preliminary data.</text>
</comment>
<dbReference type="Proteomes" id="UP000247702">
    <property type="component" value="Unassembled WGS sequence"/>
</dbReference>
<gene>
    <name evidence="1" type="ORF">RclHR1_06650001</name>
</gene>
<protein>
    <submittedName>
        <fullName evidence="1">Uncharacterized protein</fullName>
    </submittedName>
</protein>
<evidence type="ECO:0000313" key="2">
    <source>
        <dbReference type="Proteomes" id="UP000247702"/>
    </source>
</evidence>
<keyword evidence="2" id="KW-1185">Reference proteome</keyword>
<sequence length="73" mass="8561">MWADRYNRFYSPIDAALAFFLLIDNDVNIITSGFVVHDVGGQKYLTIIHLYIQYSKISIFGFKVLNQFYLFNT</sequence>
<dbReference type="AlphaFoldDB" id="A0A2Z6RV45"/>
<organism evidence="1 2">
    <name type="scientific">Rhizophagus clarus</name>
    <dbReference type="NCBI Taxonomy" id="94130"/>
    <lineage>
        <taxon>Eukaryota</taxon>
        <taxon>Fungi</taxon>
        <taxon>Fungi incertae sedis</taxon>
        <taxon>Mucoromycota</taxon>
        <taxon>Glomeromycotina</taxon>
        <taxon>Glomeromycetes</taxon>
        <taxon>Glomerales</taxon>
        <taxon>Glomeraceae</taxon>
        <taxon>Rhizophagus</taxon>
    </lineage>
</organism>
<reference evidence="1 2" key="1">
    <citation type="submission" date="2017-11" db="EMBL/GenBank/DDBJ databases">
        <title>The genome of Rhizophagus clarus HR1 reveals common genetic basis of auxotrophy among arbuscular mycorrhizal fungi.</title>
        <authorList>
            <person name="Kobayashi Y."/>
        </authorList>
    </citation>
    <scope>NUCLEOTIDE SEQUENCE [LARGE SCALE GENOMIC DNA]</scope>
    <source>
        <strain evidence="1 2">HR1</strain>
    </source>
</reference>
<proteinExistence type="predicted"/>
<name>A0A2Z6RV45_9GLOM</name>
<dbReference type="EMBL" id="BEXD01004054">
    <property type="protein sequence ID" value="GBC06141.1"/>
    <property type="molecule type" value="Genomic_DNA"/>
</dbReference>
<accession>A0A2Z6RV45</accession>
<evidence type="ECO:0000313" key="1">
    <source>
        <dbReference type="EMBL" id="GBC06141.1"/>
    </source>
</evidence>